<keyword evidence="2" id="KW-1185">Reference proteome</keyword>
<evidence type="ECO:0000313" key="1">
    <source>
        <dbReference type="EMBL" id="GAA5171563.1"/>
    </source>
</evidence>
<organism evidence="1 2">
    <name type="scientific">Amycolatopsis dongchuanensis</name>
    <dbReference type="NCBI Taxonomy" id="1070866"/>
    <lineage>
        <taxon>Bacteria</taxon>
        <taxon>Bacillati</taxon>
        <taxon>Actinomycetota</taxon>
        <taxon>Actinomycetes</taxon>
        <taxon>Pseudonocardiales</taxon>
        <taxon>Pseudonocardiaceae</taxon>
        <taxon>Amycolatopsis</taxon>
    </lineage>
</organism>
<protein>
    <submittedName>
        <fullName evidence="1">Uncharacterized protein</fullName>
    </submittedName>
</protein>
<name>A0ABP9R4X8_9PSEU</name>
<reference evidence="2" key="1">
    <citation type="journal article" date="2019" name="Int. J. Syst. Evol. Microbiol.">
        <title>The Global Catalogue of Microorganisms (GCM) 10K type strain sequencing project: providing services to taxonomists for standard genome sequencing and annotation.</title>
        <authorList>
            <consortium name="The Broad Institute Genomics Platform"/>
            <consortium name="The Broad Institute Genome Sequencing Center for Infectious Disease"/>
            <person name="Wu L."/>
            <person name="Ma J."/>
        </authorList>
    </citation>
    <scope>NUCLEOTIDE SEQUENCE [LARGE SCALE GENOMIC DNA]</scope>
    <source>
        <strain evidence="2">JCM 18054</strain>
    </source>
</reference>
<gene>
    <name evidence="1" type="ORF">GCM10023214_51880</name>
</gene>
<dbReference type="Proteomes" id="UP001500192">
    <property type="component" value="Unassembled WGS sequence"/>
</dbReference>
<evidence type="ECO:0000313" key="2">
    <source>
        <dbReference type="Proteomes" id="UP001500192"/>
    </source>
</evidence>
<sequence>MSGTAEVCVHGVLRLTEASNRAESLSRVDGLATEEPVVTAMAASASAAPARMRLRIAAGVQQRSLNAR</sequence>
<comment type="caution">
    <text evidence="1">The sequence shown here is derived from an EMBL/GenBank/DDBJ whole genome shotgun (WGS) entry which is preliminary data.</text>
</comment>
<dbReference type="RefSeq" id="WP_091517144.1">
    <property type="nucleotide sequence ID" value="NZ_BAABIB010000094.1"/>
</dbReference>
<proteinExistence type="predicted"/>
<accession>A0ABP9R4X8</accession>
<dbReference type="EMBL" id="BAABIB010000094">
    <property type="protein sequence ID" value="GAA5171563.1"/>
    <property type="molecule type" value="Genomic_DNA"/>
</dbReference>